<protein>
    <submittedName>
        <fullName evidence="1">Uncharacterized protein</fullName>
    </submittedName>
</protein>
<comment type="caution">
    <text evidence="1">The sequence shown here is derived from an EMBL/GenBank/DDBJ whole genome shotgun (WGS) entry which is preliminary data.</text>
</comment>
<dbReference type="EMBL" id="CM023485">
    <property type="protein sequence ID" value="KAH6929923.1"/>
    <property type="molecule type" value="Genomic_DNA"/>
</dbReference>
<gene>
    <name evidence="1" type="ORF">HPB50_006774</name>
</gene>
<evidence type="ECO:0000313" key="2">
    <source>
        <dbReference type="Proteomes" id="UP000821845"/>
    </source>
</evidence>
<reference evidence="1" key="1">
    <citation type="submission" date="2020-05" db="EMBL/GenBank/DDBJ databases">
        <title>Large-scale comparative analyses of tick genomes elucidate their genetic diversity and vector capacities.</title>
        <authorList>
            <person name="Jia N."/>
            <person name="Wang J."/>
            <person name="Shi W."/>
            <person name="Du L."/>
            <person name="Sun Y."/>
            <person name="Zhan W."/>
            <person name="Jiang J."/>
            <person name="Wang Q."/>
            <person name="Zhang B."/>
            <person name="Ji P."/>
            <person name="Sakyi L.B."/>
            <person name="Cui X."/>
            <person name="Yuan T."/>
            <person name="Jiang B."/>
            <person name="Yang W."/>
            <person name="Lam T.T.-Y."/>
            <person name="Chang Q."/>
            <person name="Ding S."/>
            <person name="Wang X."/>
            <person name="Zhu J."/>
            <person name="Ruan X."/>
            <person name="Zhao L."/>
            <person name="Wei J."/>
            <person name="Que T."/>
            <person name="Du C."/>
            <person name="Cheng J."/>
            <person name="Dai P."/>
            <person name="Han X."/>
            <person name="Huang E."/>
            <person name="Gao Y."/>
            <person name="Liu J."/>
            <person name="Shao H."/>
            <person name="Ye R."/>
            <person name="Li L."/>
            <person name="Wei W."/>
            <person name="Wang X."/>
            <person name="Wang C."/>
            <person name="Yang T."/>
            <person name="Huo Q."/>
            <person name="Li W."/>
            <person name="Guo W."/>
            <person name="Chen H."/>
            <person name="Zhou L."/>
            <person name="Ni X."/>
            <person name="Tian J."/>
            <person name="Zhou Y."/>
            <person name="Sheng Y."/>
            <person name="Liu T."/>
            <person name="Pan Y."/>
            <person name="Xia L."/>
            <person name="Li J."/>
            <person name="Zhao F."/>
            <person name="Cao W."/>
        </authorList>
    </citation>
    <scope>NUCLEOTIDE SEQUENCE</scope>
    <source>
        <strain evidence="1">Hyas-2018</strain>
    </source>
</reference>
<name>A0ACB7S4W6_HYAAI</name>
<keyword evidence="2" id="KW-1185">Reference proteome</keyword>
<evidence type="ECO:0000313" key="1">
    <source>
        <dbReference type="EMBL" id="KAH6929923.1"/>
    </source>
</evidence>
<organism evidence="1 2">
    <name type="scientific">Hyalomma asiaticum</name>
    <name type="common">Tick</name>
    <dbReference type="NCBI Taxonomy" id="266040"/>
    <lineage>
        <taxon>Eukaryota</taxon>
        <taxon>Metazoa</taxon>
        <taxon>Ecdysozoa</taxon>
        <taxon>Arthropoda</taxon>
        <taxon>Chelicerata</taxon>
        <taxon>Arachnida</taxon>
        <taxon>Acari</taxon>
        <taxon>Parasitiformes</taxon>
        <taxon>Ixodida</taxon>
        <taxon>Ixodoidea</taxon>
        <taxon>Ixodidae</taxon>
        <taxon>Hyalomminae</taxon>
        <taxon>Hyalomma</taxon>
    </lineage>
</organism>
<dbReference type="Proteomes" id="UP000821845">
    <property type="component" value="Chromosome 5"/>
</dbReference>
<accession>A0ACB7S4W6</accession>
<sequence>MKKSDPETSASECDVFGPVVDFGRRSSQSNPACVAVTFAIHAMLNQQTRCLYGIPTRAVQSRFYHPPAEVARVDTPPPVNGVCTTCSCRADLNHLCWECPLDIQPTLRALGTIRRVPWPSSLQTWACPDPTPSGRAIELWRGLLLFLQDPAAPPVGERLRYYKSKATPT</sequence>
<proteinExistence type="predicted"/>